<dbReference type="InterPro" id="IPR007387">
    <property type="entry name" value="TRAP_DctQ"/>
</dbReference>
<keyword evidence="7 9" id="KW-0472">Membrane</keyword>
<accession>A0A1T4X2H8</accession>
<feature type="transmembrane region" description="Helical" evidence="9">
    <location>
        <begin position="137"/>
        <end position="157"/>
    </location>
</feature>
<evidence type="ECO:0000256" key="4">
    <source>
        <dbReference type="ARBA" id="ARBA00022519"/>
    </source>
</evidence>
<evidence type="ECO:0000256" key="2">
    <source>
        <dbReference type="ARBA" id="ARBA00022448"/>
    </source>
</evidence>
<feature type="transmembrane region" description="Helical" evidence="9">
    <location>
        <begin position="96"/>
        <end position="117"/>
    </location>
</feature>
<gene>
    <name evidence="11" type="ORF">SAMN02745704_01722</name>
</gene>
<feature type="transmembrane region" description="Helical" evidence="9">
    <location>
        <begin position="20"/>
        <end position="40"/>
    </location>
</feature>
<evidence type="ECO:0000313" key="12">
    <source>
        <dbReference type="Proteomes" id="UP000190027"/>
    </source>
</evidence>
<evidence type="ECO:0000313" key="11">
    <source>
        <dbReference type="EMBL" id="SKA83790.1"/>
    </source>
</evidence>
<evidence type="ECO:0000259" key="10">
    <source>
        <dbReference type="Pfam" id="PF04290"/>
    </source>
</evidence>
<feature type="domain" description="Tripartite ATP-independent periplasmic transporters DctQ component" evidence="10">
    <location>
        <begin position="32"/>
        <end position="160"/>
    </location>
</feature>
<keyword evidence="6 9" id="KW-1133">Transmembrane helix</keyword>
<evidence type="ECO:0000256" key="8">
    <source>
        <dbReference type="ARBA" id="ARBA00038436"/>
    </source>
</evidence>
<dbReference type="PANTHER" id="PTHR35011">
    <property type="entry name" value="2,3-DIKETO-L-GULONATE TRAP TRANSPORTER SMALL PERMEASE PROTEIN YIAM"/>
    <property type="match status" value="1"/>
</dbReference>
<keyword evidence="4" id="KW-0997">Cell inner membrane</keyword>
<comment type="subcellular location">
    <subcellularLocation>
        <location evidence="1">Cell inner membrane</location>
        <topology evidence="1">Multi-pass membrane protein</topology>
    </subcellularLocation>
</comment>
<dbReference type="RefSeq" id="WP_078717278.1">
    <property type="nucleotide sequence ID" value="NZ_FUYC01000006.1"/>
</dbReference>
<dbReference type="AlphaFoldDB" id="A0A1T4X2H8"/>
<dbReference type="OrthoDB" id="5420950at2"/>
<dbReference type="GO" id="GO:0005886">
    <property type="term" value="C:plasma membrane"/>
    <property type="evidence" value="ECO:0007669"/>
    <property type="project" value="UniProtKB-SubCell"/>
</dbReference>
<evidence type="ECO:0000256" key="6">
    <source>
        <dbReference type="ARBA" id="ARBA00022989"/>
    </source>
</evidence>
<organism evidence="11 12">
    <name type="scientific">Paucidesulfovibrio gracilis DSM 16080</name>
    <dbReference type="NCBI Taxonomy" id="1121449"/>
    <lineage>
        <taxon>Bacteria</taxon>
        <taxon>Pseudomonadati</taxon>
        <taxon>Thermodesulfobacteriota</taxon>
        <taxon>Desulfovibrionia</taxon>
        <taxon>Desulfovibrionales</taxon>
        <taxon>Desulfovibrionaceae</taxon>
        <taxon>Paucidesulfovibrio</taxon>
    </lineage>
</organism>
<keyword evidence="12" id="KW-1185">Reference proteome</keyword>
<dbReference type="PANTHER" id="PTHR35011:SF10">
    <property type="entry name" value="TRAP TRANSPORTER SMALL PERMEASE PROTEIN"/>
    <property type="match status" value="1"/>
</dbReference>
<dbReference type="EMBL" id="FUYC01000006">
    <property type="protein sequence ID" value="SKA83790.1"/>
    <property type="molecule type" value="Genomic_DNA"/>
</dbReference>
<comment type="similarity">
    <text evidence="8">Belongs to the TRAP transporter small permease family.</text>
</comment>
<dbReference type="Proteomes" id="UP000190027">
    <property type="component" value="Unassembled WGS sequence"/>
</dbReference>
<dbReference type="GO" id="GO:0015740">
    <property type="term" value="P:C4-dicarboxylate transport"/>
    <property type="evidence" value="ECO:0007669"/>
    <property type="project" value="TreeGrafter"/>
</dbReference>
<keyword evidence="5 9" id="KW-0812">Transmembrane</keyword>
<evidence type="ECO:0000256" key="9">
    <source>
        <dbReference type="SAM" id="Phobius"/>
    </source>
</evidence>
<evidence type="ECO:0000256" key="3">
    <source>
        <dbReference type="ARBA" id="ARBA00022475"/>
    </source>
</evidence>
<feature type="transmembrane region" description="Helical" evidence="9">
    <location>
        <begin position="52"/>
        <end position="70"/>
    </location>
</feature>
<evidence type="ECO:0000256" key="1">
    <source>
        <dbReference type="ARBA" id="ARBA00004429"/>
    </source>
</evidence>
<keyword evidence="3" id="KW-1003">Cell membrane</keyword>
<keyword evidence="2" id="KW-0813">Transport</keyword>
<dbReference type="STRING" id="1121449.SAMN02745704_01722"/>
<evidence type="ECO:0000256" key="7">
    <source>
        <dbReference type="ARBA" id="ARBA00023136"/>
    </source>
</evidence>
<protein>
    <submittedName>
        <fullName evidence="11">TRAP-type C4-dicarboxylate transport system, small permease component</fullName>
    </submittedName>
</protein>
<dbReference type="Pfam" id="PF04290">
    <property type="entry name" value="DctQ"/>
    <property type="match status" value="1"/>
</dbReference>
<name>A0A1T4X2H8_9BACT</name>
<proteinExistence type="inferred from homology"/>
<sequence length="169" mass="18336">MPTTFSTRLDALAETLAKALAILAGIFLIATMLLACANMILRAVHEPLPGTVELVGFFGAMLTAFSLGLAQRRRSHIFVGLLTPKLPRPIRRGADALQFLVSCAFFALAGIETARWGMDLIRSGELSSTLRLAYHPFVFAASLGCMAMAFVLFVDFLNTLPGHARTEEH</sequence>
<reference evidence="11 12" key="1">
    <citation type="submission" date="2017-02" db="EMBL/GenBank/DDBJ databases">
        <authorList>
            <person name="Peterson S.W."/>
        </authorList>
    </citation>
    <scope>NUCLEOTIDE SEQUENCE [LARGE SCALE GENOMIC DNA]</scope>
    <source>
        <strain evidence="11 12">DSM 16080</strain>
    </source>
</reference>
<dbReference type="InterPro" id="IPR055348">
    <property type="entry name" value="DctQ"/>
</dbReference>
<dbReference type="GO" id="GO:0022857">
    <property type="term" value="F:transmembrane transporter activity"/>
    <property type="evidence" value="ECO:0007669"/>
    <property type="project" value="TreeGrafter"/>
</dbReference>
<evidence type="ECO:0000256" key="5">
    <source>
        <dbReference type="ARBA" id="ARBA00022692"/>
    </source>
</evidence>